<evidence type="ECO:0000313" key="2">
    <source>
        <dbReference type="EMBL" id="KAJ1980690.1"/>
    </source>
</evidence>
<dbReference type="PANTHER" id="PTHR47839">
    <property type="entry name" value="DOMAIN PROTEIN, PUTATIVE (AFU_ORTHOLOGUE AFUA_6G04830)-RELATED"/>
    <property type="match status" value="1"/>
</dbReference>
<dbReference type="Proteomes" id="UP001151582">
    <property type="component" value="Unassembled WGS sequence"/>
</dbReference>
<dbReference type="AlphaFoldDB" id="A0A9W8B3Z5"/>
<dbReference type="InterPro" id="IPR058210">
    <property type="entry name" value="SACS/Nov_dom"/>
</dbReference>
<name>A0A9W8B3Z5_9FUNG</name>
<dbReference type="EMBL" id="JANBQB010000157">
    <property type="protein sequence ID" value="KAJ1980690.1"/>
    <property type="molecule type" value="Genomic_DNA"/>
</dbReference>
<protein>
    <recommendedName>
        <fullName evidence="1">Sacsin/Nov domain-containing protein</fullName>
    </recommendedName>
</protein>
<reference evidence="2" key="1">
    <citation type="submission" date="2022-07" db="EMBL/GenBank/DDBJ databases">
        <title>Phylogenomic reconstructions and comparative analyses of Kickxellomycotina fungi.</title>
        <authorList>
            <person name="Reynolds N.K."/>
            <person name="Stajich J.E."/>
            <person name="Barry K."/>
            <person name="Grigoriev I.V."/>
            <person name="Crous P."/>
            <person name="Smith M.E."/>
        </authorList>
    </citation>
    <scope>NUCLEOTIDE SEQUENCE</scope>
    <source>
        <strain evidence="2">RSA 567</strain>
    </source>
</reference>
<feature type="domain" description="Sacsin/Nov" evidence="1">
    <location>
        <begin position="26"/>
        <end position="146"/>
    </location>
</feature>
<dbReference type="Pfam" id="PF25794">
    <property type="entry name" value="SACS"/>
    <property type="match status" value="1"/>
</dbReference>
<dbReference type="SUPFAM" id="SSF55874">
    <property type="entry name" value="ATPase domain of HSP90 chaperone/DNA topoisomerase II/histidine kinase"/>
    <property type="match status" value="1"/>
</dbReference>
<keyword evidence="3" id="KW-1185">Reference proteome</keyword>
<comment type="caution">
    <text evidence="2">The sequence shown here is derived from an EMBL/GenBank/DDBJ whole genome shotgun (WGS) entry which is preliminary data.</text>
</comment>
<gene>
    <name evidence="2" type="ORF">H4R34_002368</name>
</gene>
<proteinExistence type="predicted"/>
<accession>A0A9W8B3Z5</accession>
<evidence type="ECO:0000313" key="3">
    <source>
        <dbReference type="Proteomes" id="UP001151582"/>
    </source>
</evidence>
<evidence type="ECO:0000259" key="1">
    <source>
        <dbReference type="Pfam" id="PF25794"/>
    </source>
</evidence>
<dbReference type="Pfam" id="PF12449">
    <property type="entry name" value="DUF3684"/>
    <property type="match status" value="1"/>
</dbReference>
<dbReference type="NCBIfam" id="NF047352">
    <property type="entry name" value="P_loop_sacsin"/>
    <property type="match status" value="1"/>
</dbReference>
<organism evidence="2 3">
    <name type="scientific">Dimargaris verticillata</name>
    <dbReference type="NCBI Taxonomy" id="2761393"/>
    <lineage>
        <taxon>Eukaryota</taxon>
        <taxon>Fungi</taxon>
        <taxon>Fungi incertae sedis</taxon>
        <taxon>Zoopagomycota</taxon>
        <taxon>Kickxellomycotina</taxon>
        <taxon>Dimargaritomycetes</taxon>
        <taxon>Dimargaritales</taxon>
        <taxon>Dimargaritaceae</taxon>
        <taxon>Dimargaris</taxon>
    </lineage>
</organism>
<dbReference type="InterPro" id="IPR022155">
    <property type="entry name" value="DUF3684"/>
</dbReference>
<dbReference type="PANTHER" id="PTHR47839:SF1">
    <property type="entry name" value="DOMAIN PROTEIN, PUTATIVE (AFU_ORTHOLOGUE AFUA_6G04830)-RELATED"/>
    <property type="match status" value="1"/>
</dbReference>
<feature type="non-terminal residue" evidence="2">
    <location>
        <position position="1076"/>
    </location>
</feature>
<dbReference type="OrthoDB" id="10031156at2759"/>
<dbReference type="Gene3D" id="3.30.565.10">
    <property type="entry name" value="Histidine kinase-like ATPase, C-terminal domain"/>
    <property type="match status" value="1"/>
</dbReference>
<sequence length="1076" mass="121203">MDFSTLKASVINDSAHEERVQVNQRHLIDKILARYAAAFPIYRELLQNANDAGAKEAKIVFRSAASTSATNGVKPVPGTYDPKQLYSTILFQNDGRPFQPADWSRLKKIAEGNPDEQKIGFFGVGFYSLFSICEEPFVISNQECMAFFWKGDQLYTKKAAVPPDQQAQYGDWTTFLLDLRDPQALPDVVEFGQFLACSLTFTRNLEKVSLYADDELLVSVAKTMSPPQPLPCTSHNGRQLTDSARKQLRTTSLDNFFELQAVASSQVIMKAEYLKRTETNKLFWKSPPKFNRMTSTLFFRVAQADLKVLVTREFAEQMERTTKKMPPSFTTAQMVYMGLEEYETSQPLVKDFPLFEALLPFPHQGRVFIGFPTAQTTGFAGHVAAHLIPTVERESIDFIDKHLKVWNENMLHMCALLARILYNDELDDISQKFDRLVANGSLPTTKRMAEKFANAEWTHLERRCIHTMSFFRPQATTPTSLVGHVMAKRFFLTANMPPGVLTSSGVRSCHVARLPVAELLPFIQSTPYISTTMHTEAADMLKALTKHFPMKPLGISDLVKELTARSLTIEETAALLRWWLTYMAAQEKTAQLTEDAQQLHRAVIVLCPLSTPPEPTDAANTKPIPTPLAQFRYYLNSKVVHQGLPVPAETLPWDLSRRFTAPELQRMFGVWQELSLTTWCQFIITQHQTDLEADNVFAEKILTMVSRSIGGLNGEDQALILSLFDQVACVPTQLGHRAPREAYFPNVQLFDDLPIVSLKRLPTALHRILKDLGVRSHVELQLVFDRLANLNWDFERLIKYLVSVREQLTDTEMSHLRQTVFIPGQGLAENATKHSSAQAPKGSSSPTPQRYFKAKQLFVPTEELQALQLPTVTWRSRWRPASDEARFLMALGVQEAPTLVRVIQLAAGAPTQTQRHRALTYLVEHMDPLYRGYYQPSSIQAPFLPCTAWTPEPSPSLTSHGKHASGRWAAEGDPPPVEELYQPHATLASPAECYADMGARVMGFKILHSDWQVHSRMLGISAHPPVSAVLTQLEHSPPCNGVYARGVFEYLASRQAEFSQANWHKLKSLAFIPIDG</sequence>
<dbReference type="InterPro" id="IPR036890">
    <property type="entry name" value="HATPase_C_sf"/>
</dbReference>